<gene>
    <name evidence="1" type="ORF">E3U43_012305</name>
</gene>
<evidence type="ECO:0000313" key="1">
    <source>
        <dbReference type="EMBL" id="TMS22040.1"/>
    </source>
</evidence>
<accession>A0ACD3RRM8</accession>
<dbReference type="EMBL" id="CM011675">
    <property type="protein sequence ID" value="TMS22040.1"/>
    <property type="molecule type" value="Genomic_DNA"/>
</dbReference>
<organism evidence="1 2">
    <name type="scientific">Larimichthys crocea</name>
    <name type="common">Large yellow croaker</name>
    <name type="synonym">Pseudosciaena crocea</name>
    <dbReference type="NCBI Taxonomy" id="215358"/>
    <lineage>
        <taxon>Eukaryota</taxon>
        <taxon>Metazoa</taxon>
        <taxon>Chordata</taxon>
        <taxon>Craniata</taxon>
        <taxon>Vertebrata</taxon>
        <taxon>Euteleostomi</taxon>
        <taxon>Actinopterygii</taxon>
        <taxon>Neopterygii</taxon>
        <taxon>Teleostei</taxon>
        <taxon>Neoteleostei</taxon>
        <taxon>Acanthomorphata</taxon>
        <taxon>Eupercaria</taxon>
        <taxon>Sciaenidae</taxon>
        <taxon>Larimichthys</taxon>
    </lineage>
</organism>
<evidence type="ECO:0000313" key="2">
    <source>
        <dbReference type="Proteomes" id="UP000793456"/>
    </source>
</evidence>
<reference evidence="1" key="1">
    <citation type="submission" date="2018-11" db="EMBL/GenBank/DDBJ databases">
        <title>The sequence and de novo assembly of Larimichthys crocea genome using PacBio and Hi-C technologies.</title>
        <authorList>
            <person name="Xu P."/>
            <person name="Chen B."/>
            <person name="Zhou Z."/>
            <person name="Ke Q."/>
            <person name="Wu Y."/>
            <person name="Bai H."/>
            <person name="Pu F."/>
        </authorList>
    </citation>
    <scope>NUCLEOTIDE SEQUENCE</scope>
    <source>
        <tissue evidence="1">Muscle</tissue>
    </source>
</reference>
<protein>
    <submittedName>
        <fullName evidence="1">Uncharacterized protein</fullName>
    </submittedName>
</protein>
<name>A0ACD3RRM8_LARCR</name>
<keyword evidence="2" id="KW-1185">Reference proteome</keyword>
<sequence>MLGLALRQSTSKNSRVEPARLLTVAFLGAGGQHQNSGGNIRCLRQTPHPPSGRSPLLQHPQPAYYLSSSVFMSMATGGEGASGGEGSPSPPSQAHQQAGQGEVTLPTATCTQPC</sequence>
<comment type="caution">
    <text evidence="1">The sequence shown here is derived from an EMBL/GenBank/DDBJ whole genome shotgun (WGS) entry which is preliminary data.</text>
</comment>
<dbReference type="Proteomes" id="UP000793456">
    <property type="component" value="Chromosome II"/>
</dbReference>
<proteinExistence type="predicted"/>